<evidence type="ECO:0000313" key="5">
    <source>
        <dbReference type="EMBL" id="OGG11397.1"/>
    </source>
</evidence>
<dbReference type="AlphaFoldDB" id="A0A1F5ZH00"/>
<dbReference type="Pfam" id="PF00535">
    <property type="entry name" value="Glycos_transf_2"/>
    <property type="match status" value="1"/>
</dbReference>
<evidence type="ECO:0000256" key="1">
    <source>
        <dbReference type="ARBA" id="ARBA00006739"/>
    </source>
</evidence>
<reference evidence="5 6" key="1">
    <citation type="journal article" date="2016" name="Nat. Commun.">
        <title>Thousands of microbial genomes shed light on interconnected biogeochemical processes in an aquifer system.</title>
        <authorList>
            <person name="Anantharaman K."/>
            <person name="Brown C.T."/>
            <person name="Hug L.A."/>
            <person name="Sharon I."/>
            <person name="Castelle C.J."/>
            <person name="Probst A.J."/>
            <person name="Thomas B.C."/>
            <person name="Singh A."/>
            <person name="Wilkins M.J."/>
            <person name="Karaoz U."/>
            <person name="Brodie E.L."/>
            <person name="Williams K.H."/>
            <person name="Hubbard S.S."/>
            <person name="Banfield J.F."/>
        </authorList>
    </citation>
    <scope>NUCLEOTIDE SEQUENCE [LARGE SCALE GENOMIC DNA]</scope>
</reference>
<dbReference type="PANTHER" id="PTHR43630">
    <property type="entry name" value="POLY-BETA-1,6-N-ACETYL-D-GLUCOSAMINE SYNTHASE"/>
    <property type="match status" value="1"/>
</dbReference>
<organism evidence="5 6">
    <name type="scientific">Candidatus Gottesmanbacteria bacterium RBG_13_45_10</name>
    <dbReference type="NCBI Taxonomy" id="1798370"/>
    <lineage>
        <taxon>Bacteria</taxon>
        <taxon>Candidatus Gottesmaniibacteriota</taxon>
    </lineage>
</organism>
<dbReference type="InterPro" id="IPR029044">
    <property type="entry name" value="Nucleotide-diphossugar_trans"/>
</dbReference>
<keyword evidence="3" id="KW-0808">Transferase</keyword>
<dbReference type="GO" id="GO:0016757">
    <property type="term" value="F:glycosyltransferase activity"/>
    <property type="evidence" value="ECO:0007669"/>
    <property type="project" value="UniProtKB-KW"/>
</dbReference>
<dbReference type="EMBL" id="MFIZ01000030">
    <property type="protein sequence ID" value="OGG11397.1"/>
    <property type="molecule type" value="Genomic_DNA"/>
</dbReference>
<dbReference type="Gene3D" id="3.90.550.10">
    <property type="entry name" value="Spore Coat Polysaccharide Biosynthesis Protein SpsA, Chain A"/>
    <property type="match status" value="1"/>
</dbReference>
<accession>A0A1F5ZH00</accession>
<comment type="similarity">
    <text evidence="1">Belongs to the glycosyltransferase 2 family.</text>
</comment>
<evidence type="ECO:0000259" key="4">
    <source>
        <dbReference type="Pfam" id="PF00535"/>
    </source>
</evidence>
<keyword evidence="2" id="KW-0328">Glycosyltransferase</keyword>
<feature type="domain" description="Glycosyltransferase 2-like" evidence="4">
    <location>
        <begin position="8"/>
        <end position="172"/>
    </location>
</feature>
<dbReference type="STRING" id="1798370.A2Z00_00500"/>
<proteinExistence type="inferred from homology"/>
<dbReference type="Proteomes" id="UP000177268">
    <property type="component" value="Unassembled WGS sequence"/>
</dbReference>
<evidence type="ECO:0000313" key="6">
    <source>
        <dbReference type="Proteomes" id="UP000177268"/>
    </source>
</evidence>
<evidence type="ECO:0000256" key="2">
    <source>
        <dbReference type="ARBA" id="ARBA00022676"/>
    </source>
</evidence>
<evidence type="ECO:0000256" key="3">
    <source>
        <dbReference type="ARBA" id="ARBA00022679"/>
    </source>
</evidence>
<dbReference type="SUPFAM" id="SSF53448">
    <property type="entry name" value="Nucleotide-diphospho-sugar transferases"/>
    <property type="match status" value="1"/>
</dbReference>
<protein>
    <recommendedName>
        <fullName evidence="4">Glycosyltransferase 2-like domain-containing protein</fullName>
    </recommendedName>
</protein>
<sequence>MRNKLTLTIGIPAYNEEANIGELLSDLTSQTQRGYVIQKVIVVSDASTDKTAEIARTFRDLPITVVVNAKRLGKARSVNTILAQTTTDALIILDADVVLKDRLFLAKLVSPITNGKADLCAANIDELHPRNFLEKMLAASMQYKRRVFASIHNGNNIYTCHGRGRAFSKRLYKAIHFKDSANEDAYSYLFCVHHGYTYRYVSDATVWYALPSTLGDHELQSVRFFQSRRLSVGEFGEKFVSDAYTLPKFLALKTLIQYTGKNPFIVPYLGLAAYLNIKSRLIKRVHNTWTVAKSSKILRRGITLWITG</sequence>
<gene>
    <name evidence="5" type="ORF">A2Z00_00500</name>
</gene>
<name>A0A1F5ZH00_9BACT</name>
<dbReference type="InterPro" id="IPR001173">
    <property type="entry name" value="Glyco_trans_2-like"/>
</dbReference>
<comment type="caution">
    <text evidence="5">The sequence shown here is derived from an EMBL/GenBank/DDBJ whole genome shotgun (WGS) entry which is preliminary data.</text>
</comment>
<dbReference type="PANTHER" id="PTHR43630:SF1">
    <property type="entry name" value="POLY-BETA-1,6-N-ACETYL-D-GLUCOSAMINE SYNTHASE"/>
    <property type="match status" value="1"/>
</dbReference>